<gene>
    <name evidence="1" type="ORF">LMG28614_03128</name>
</gene>
<dbReference type="Proteomes" id="UP000494365">
    <property type="component" value="Unassembled WGS sequence"/>
</dbReference>
<evidence type="ECO:0000313" key="2">
    <source>
        <dbReference type="Proteomes" id="UP000494365"/>
    </source>
</evidence>
<evidence type="ECO:0000313" key="1">
    <source>
        <dbReference type="EMBL" id="CAB3790710.1"/>
    </source>
</evidence>
<dbReference type="Gene3D" id="1.20.120.1870">
    <property type="entry name" value="Fic/DOC protein, Fido domain"/>
    <property type="match status" value="1"/>
</dbReference>
<protein>
    <submittedName>
        <fullName evidence="1">Uncharacterized protein</fullName>
    </submittedName>
</protein>
<dbReference type="EMBL" id="CADIKK010000013">
    <property type="protein sequence ID" value="CAB3790710.1"/>
    <property type="molecule type" value="Genomic_DNA"/>
</dbReference>
<organism evidence="1 2">
    <name type="scientific">Paraburkholderia ultramafica</name>
    <dbReference type="NCBI Taxonomy" id="1544867"/>
    <lineage>
        <taxon>Bacteria</taxon>
        <taxon>Pseudomonadati</taxon>
        <taxon>Pseudomonadota</taxon>
        <taxon>Betaproteobacteria</taxon>
        <taxon>Burkholderiales</taxon>
        <taxon>Burkholderiaceae</taxon>
        <taxon>Paraburkholderia</taxon>
    </lineage>
</organism>
<name>A0A6S7B8A0_9BURK</name>
<dbReference type="InterPro" id="IPR053737">
    <property type="entry name" value="Type_II_TA_Toxin"/>
</dbReference>
<dbReference type="AlphaFoldDB" id="A0A6S7B8A0"/>
<proteinExistence type="predicted"/>
<keyword evidence="2" id="KW-1185">Reference proteome</keyword>
<reference evidence="1 2" key="1">
    <citation type="submission" date="2020-04" db="EMBL/GenBank/DDBJ databases">
        <authorList>
            <person name="De Canck E."/>
        </authorList>
    </citation>
    <scope>NUCLEOTIDE SEQUENCE [LARGE SCALE GENOMIC DNA]</scope>
    <source>
        <strain evidence="1 2">LMG 28614</strain>
    </source>
</reference>
<accession>A0A6S7B8A0</accession>
<sequence length="50" mass="5731">MILDPELVVLIHDFILDREPGVKGMTKGALEGALGRIESRRHYEKSQRRV</sequence>